<evidence type="ECO:0000256" key="1">
    <source>
        <dbReference type="SAM" id="MobiDB-lite"/>
    </source>
</evidence>
<keyword evidence="3" id="KW-1185">Reference proteome</keyword>
<dbReference type="EMBL" id="SJPS01000001">
    <property type="protein sequence ID" value="TWU29845.1"/>
    <property type="molecule type" value="Genomic_DNA"/>
</dbReference>
<comment type="caution">
    <text evidence="2">The sequence shown here is derived from an EMBL/GenBank/DDBJ whole genome shotgun (WGS) entry which is preliminary data.</text>
</comment>
<feature type="compositionally biased region" description="Polar residues" evidence="1">
    <location>
        <begin position="1"/>
        <end position="18"/>
    </location>
</feature>
<reference evidence="2 3" key="1">
    <citation type="submission" date="2019-02" db="EMBL/GenBank/DDBJ databases">
        <title>Deep-cultivation of Planctomycetes and their phenomic and genomic characterization uncovers novel biology.</title>
        <authorList>
            <person name="Wiegand S."/>
            <person name="Jogler M."/>
            <person name="Boedeker C."/>
            <person name="Pinto D."/>
            <person name="Vollmers J."/>
            <person name="Rivas-Marin E."/>
            <person name="Kohn T."/>
            <person name="Peeters S.H."/>
            <person name="Heuer A."/>
            <person name="Rast P."/>
            <person name="Oberbeckmann S."/>
            <person name="Bunk B."/>
            <person name="Jeske O."/>
            <person name="Meyerdierks A."/>
            <person name="Storesund J.E."/>
            <person name="Kallscheuer N."/>
            <person name="Luecker S."/>
            <person name="Lage O.M."/>
            <person name="Pohl T."/>
            <person name="Merkel B.J."/>
            <person name="Hornburger P."/>
            <person name="Mueller R.-W."/>
            <person name="Bruemmer F."/>
            <person name="Labrenz M."/>
            <person name="Spormann A.M."/>
            <person name="Op Den Camp H."/>
            <person name="Overmann J."/>
            <person name="Amann R."/>
            <person name="Jetten M.S.M."/>
            <person name="Mascher T."/>
            <person name="Medema M.H."/>
            <person name="Devos D.P."/>
            <person name="Kaster A.-K."/>
            <person name="Ovreas L."/>
            <person name="Rohde M."/>
            <person name="Galperin M.Y."/>
            <person name="Jogler C."/>
        </authorList>
    </citation>
    <scope>NUCLEOTIDE SEQUENCE [LARGE SCALE GENOMIC DNA]</scope>
    <source>
        <strain evidence="2 3">Pla144</strain>
    </source>
</reference>
<name>A0A5C6D0Z3_9BACT</name>
<feature type="region of interest" description="Disordered" evidence="1">
    <location>
        <begin position="1"/>
        <end position="24"/>
    </location>
</feature>
<evidence type="ECO:0000313" key="2">
    <source>
        <dbReference type="EMBL" id="TWU29845.1"/>
    </source>
</evidence>
<organism evidence="2 3">
    <name type="scientific">Bythopirellula polymerisocia</name>
    <dbReference type="NCBI Taxonomy" id="2528003"/>
    <lineage>
        <taxon>Bacteria</taxon>
        <taxon>Pseudomonadati</taxon>
        <taxon>Planctomycetota</taxon>
        <taxon>Planctomycetia</taxon>
        <taxon>Pirellulales</taxon>
        <taxon>Lacipirellulaceae</taxon>
        <taxon>Bythopirellula</taxon>
    </lineage>
</organism>
<proteinExistence type="predicted"/>
<dbReference type="Proteomes" id="UP000318437">
    <property type="component" value="Unassembled WGS sequence"/>
</dbReference>
<sequence>MIGFSHQSPITTHQSPITNHPAPVPHPLLRALRVTNDKNLLSLHEFIEHEVTERTEGMEKVEIGTLIYANQR</sequence>
<dbReference type="AlphaFoldDB" id="A0A5C6D0Z3"/>
<accession>A0A5C6D0Z3</accession>
<evidence type="ECO:0000313" key="3">
    <source>
        <dbReference type="Proteomes" id="UP000318437"/>
    </source>
</evidence>
<protein>
    <submittedName>
        <fullName evidence="2">Uncharacterized protein</fullName>
    </submittedName>
</protein>
<gene>
    <name evidence="2" type="ORF">Pla144_06250</name>
</gene>